<accession>A0AC60QF97</accession>
<dbReference type="EMBL" id="JABSTQ010009117">
    <property type="protein sequence ID" value="KAG0432783.1"/>
    <property type="molecule type" value="Genomic_DNA"/>
</dbReference>
<gene>
    <name evidence="1" type="ORF">HPB47_020517</name>
</gene>
<keyword evidence="2" id="KW-1185">Reference proteome</keyword>
<comment type="caution">
    <text evidence="1">The sequence shown here is derived from an EMBL/GenBank/DDBJ whole genome shotgun (WGS) entry which is preliminary data.</text>
</comment>
<reference evidence="1 2" key="1">
    <citation type="journal article" date="2020" name="Cell">
        <title>Large-Scale Comparative Analyses of Tick Genomes Elucidate Their Genetic Diversity and Vector Capacities.</title>
        <authorList>
            <consortium name="Tick Genome and Microbiome Consortium (TIGMIC)"/>
            <person name="Jia N."/>
            <person name="Wang J."/>
            <person name="Shi W."/>
            <person name="Du L."/>
            <person name="Sun Y."/>
            <person name="Zhan W."/>
            <person name="Jiang J.F."/>
            <person name="Wang Q."/>
            <person name="Zhang B."/>
            <person name="Ji P."/>
            <person name="Bell-Sakyi L."/>
            <person name="Cui X.M."/>
            <person name="Yuan T.T."/>
            <person name="Jiang B.G."/>
            <person name="Yang W.F."/>
            <person name="Lam T.T."/>
            <person name="Chang Q.C."/>
            <person name="Ding S.J."/>
            <person name="Wang X.J."/>
            <person name="Zhu J.G."/>
            <person name="Ruan X.D."/>
            <person name="Zhao L."/>
            <person name="Wei J.T."/>
            <person name="Ye R.Z."/>
            <person name="Que T.C."/>
            <person name="Du C.H."/>
            <person name="Zhou Y.H."/>
            <person name="Cheng J.X."/>
            <person name="Dai P.F."/>
            <person name="Guo W.B."/>
            <person name="Han X.H."/>
            <person name="Huang E.J."/>
            <person name="Li L.F."/>
            <person name="Wei W."/>
            <person name="Gao Y.C."/>
            <person name="Liu J.Z."/>
            <person name="Shao H.Z."/>
            <person name="Wang X."/>
            <person name="Wang C.C."/>
            <person name="Yang T.C."/>
            <person name="Huo Q.B."/>
            <person name="Li W."/>
            <person name="Chen H.Y."/>
            <person name="Chen S.E."/>
            <person name="Zhou L.G."/>
            <person name="Ni X.B."/>
            <person name="Tian J.H."/>
            <person name="Sheng Y."/>
            <person name="Liu T."/>
            <person name="Pan Y.S."/>
            <person name="Xia L.Y."/>
            <person name="Li J."/>
            <person name="Zhao F."/>
            <person name="Cao W.C."/>
        </authorList>
    </citation>
    <scope>NUCLEOTIDE SEQUENCE [LARGE SCALE GENOMIC DNA]</scope>
    <source>
        <strain evidence="1">Iper-2018</strain>
    </source>
</reference>
<dbReference type="Proteomes" id="UP000805193">
    <property type="component" value="Unassembled WGS sequence"/>
</dbReference>
<protein>
    <submittedName>
        <fullName evidence="1">Uncharacterized protein</fullName>
    </submittedName>
</protein>
<name>A0AC60QF97_IXOPE</name>
<proteinExistence type="predicted"/>
<sequence length="126" mass="13764">MRSATPQTHYYMNSTAPSDGSCTLPGSLDVRWGETSLRSSPTCSLLNRIKEKLRENTRRSLNLSLSPAAEAPTQDFFGLPPMVQGLLKLHRGITDLYGTHPARPHGESSVGKGGRTRRQTTGRGEV</sequence>
<organism evidence="1 2">
    <name type="scientific">Ixodes persulcatus</name>
    <name type="common">Taiga tick</name>
    <dbReference type="NCBI Taxonomy" id="34615"/>
    <lineage>
        <taxon>Eukaryota</taxon>
        <taxon>Metazoa</taxon>
        <taxon>Ecdysozoa</taxon>
        <taxon>Arthropoda</taxon>
        <taxon>Chelicerata</taxon>
        <taxon>Arachnida</taxon>
        <taxon>Acari</taxon>
        <taxon>Parasitiformes</taxon>
        <taxon>Ixodida</taxon>
        <taxon>Ixodoidea</taxon>
        <taxon>Ixodidae</taxon>
        <taxon>Ixodinae</taxon>
        <taxon>Ixodes</taxon>
    </lineage>
</organism>
<evidence type="ECO:0000313" key="2">
    <source>
        <dbReference type="Proteomes" id="UP000805193"/>
    </source>
</evidence>
<evidence type="ECO:0000313" key="1">
    <source>
        <dbReference type="EMBL" id="KAG0432783.1"/>
    </source>
</evidence>